<keyword evidence="1" id="KW-0472">Membrane</keyword>
<evidence type="ECO:0000313" key="3">
    <source>
        <dbReference type="EMBL" id="OJJ94710.1"/>
    </source>
</evidence>
<dbReference type="PANTHER" id="PTHR43194">
    <property type="entry name" value="HYDROLASE ALPHA/BETA FOLD FAMILY"/>
    <property type="match status" value="1"/>
</dbReference>
<accession>A0A1L9WEV4</accession>
<dbReference type="OrthoDB" id="408373at2759"/>
<dbReference type="InterPro" id="IPR029058">
    <property type="entry name" value="AB_hydrolase_fold"/>
</dbReference>
<keyword evidence="1" id="KW-1133">Transmembrane helix</keyword>
<sequence>MQPPVSSEVQCSHLEVPDAKVYYEVRGQGPLLLIMAGGNGTAAFFASFASLLSSHFRVVTYDRRGFWRSPIRDAPSFDASRLLKANVEDAAALIQHLSPSAPAIVFGSSWAANIAMNLLNAHPQLVRKVIVHEPVLGNLFTPTTLQGFSEDIDQIIAAFRQRGVPAANAILTAITSSQRDRELFVASPVFKQLMSIPPSNQDWYFGVEMAEWRQFTTFEPEVLLGHRGKLVLMRGAEESPVLTAQPICVLSDRLNLPVVDMPGGHLGYITHQQEFIDSLGQLLLRHERARL</sequence>
<dbReference type="OMA" id="INFMEDL"/>
<keyword evidence="4" id="KW-1185">Reference proteome</keyword>
<evidence type="ECO:0000259" key="2">
    <source>
        <dbReference type="Pfam" id="PF00561"/>
    </source>
</evidence>
<protein>
    <recommendedName>
        <fullName evidence="2">AB hydrolase-1 domain-containing protein</fullName>
    </recommendedName>
</protein>
<dbReference type="Gene3D" id="3.40.50.1820">
    <property type="entry name" value="alpha/beta hydrolase"/>
    <property type="match status" value="1"/>
</dbReference>
<evidence type="ECO:0000256" key="1">
    <source>
        <dbReference type="SAM" id="Phobius"/>
    </source>
</evidence>
<dbReference type="Pfam" id="PF00561">
    <property type="entry name" value="Abhydrolase_1"/>
    <property type="match status" value="1"/>
</dbReference>
<dbReference type="AlphaFoldDB" id="A0A1L9WEV4"/>
<dbReference type="InterPro" id="IPR050228">
    <property type="entry name" value="Carboxylesterase_BioH"/>
</dbReference>
<keyword evidence="1" id="KW-0812">Transmembrane</keyword>
<dbReference type="EMBL" id="KV878994">
    <property type="protein sequence ID" value="OJJ94710.1"/>
    <property type="molecule type" value="Genomic_DNA"/>
</dbReference>
<reference evidence="4" key="1">
    <citation type="journal article" date="2017" name="Genome Biol.">
        <title>Comparative genomics reveals high biological diversity and specific adaptations in the industrially and medically important fungal genus Aspergillus.</title>
        <authorList>
            <person name="de Vries R.P."/>
            <person name="Riley R."/>
            <person name="Wiebenga A."/>
            <person name="Aguilar-Osorio G."/>
            <person name="Amillis S."/>
            <person name="Uchima C.A."/>
            <person name="Anderluh G."/>
            <person name="Asadollahi M."/>
            <person name="Askin M."/>
            <person name="Barry K."/>
            <person name="Battaglia E."/>
            <person name="Bayram O."/>
            <person name="Benocci T."/>
            <person name="Braus-Stromeyer S.A."/>
            <person name="Caldana C."/>
            <person name="Canovas D."/>
            <person name="Cerqueira G.C."/>
            <person name="Chen F."/>
            <person name="Chen W."/>
            <person name="Choi C."/>
            <person name="Clum A."/>
            <person name="Dos Santos R.A."/>
            <person name="Damasio A.R."/>
            <person name="Diallinas G."/>
            <person name="Emri T."/>
            <person name="Fekete E."/>
            <person name="Flipphi M."/>
            <person name="Freyberg S."/>
            <person name="Gallo A."/>
            <person name="Gournas C."/>
            <person name="Habgood R."/>
            <person name="Hainaut M."/>
            <person name="Harispe M.L."/>
            <person name="Henrissat B."/>
            <person name="Hilden K.S."/>
            <person name="Hope R."/>
            <person name="Hossain A."/>
            <person name="Karabika E."/>
            <person name="Karaffa L."/>
            <person name="Karanyi Z."/>
            <person name="Krasevec N."/>
            <person name="Kuo A."/>
            <person name="Kusch H."/>
            <person name="LaButti K."/>
            <person name="Lagendijk E.L."/>
            <person name="Lapidus A."/>
            <person name="Levasseur A."/>
            <person name="Lindquist E."/>
            <person name="Lipzen A."/>
            <person name="Logrieco A.F."/>
            <person name="MacCabe A."/>
            <person name="Maekelae M.R."/>
            <person name="Malavazi I."/>
            <person name="Melin P."/>
            <person name="Meyer V."/>
            <person name="Mielnichuk N."/>
            <person name="Miskei M."/>
            <person name="Molnar A.P."/>
            <person name="Mule G."/>
            <person name="Ngan C.Y."/>
            <person name="Orejas M."/>
            <person name="Orosz E."/>
            <person name="Ouedraogo J.P."/>
            <person name="Overkamp K.M."/>
            <person name="Park H.-S."/>
            <person name="Perrone G."/>
            <person name="Piumi F."/>
            <person name="Punt P.J."/>
            <person name="Ram A.F."/>
            <person name="Ramon A."/>
            <person name="Rauscher S."/>
            <person name="Record E."/>
            <person name="Riano-Pachon D.M."/>
            <person name="Robert V."/>
            <person name="Roehrig J."/>
            <person name="Ruller R."/>
            <person name="Salamov A."/>
            <person name="Salih N.S."/>
            <person name="Samson R.A."/>
            <person name="Sandor E."/>
            <person name="Sanguinetti M."/>
            <person name="Schuetze T."/>
            <person name="Sepcic K."/>
            <person name="Shelest E."/>
            <person name="Sherlock G."/>
            <person name="Sophianopoulou V."/>
            <person name="Squina F.M."/>
            <person name="Sun H."/>
            <person name="Susca A."/>
            <person name="Todd R.B."/>
            <person name="Tsang A."/>
            <person name="Unkles S.E."/>
            <person name="van de Wiele N."/>
            <person name="van Rossen-Uffink D."/>
            <person name="Oliveira J.V."/>
            <person name="Vesth T.C."/>
            <person name="Visser J."/>
            <person name="Yu J.-H."/>
            <person name="Zhou M."/>
            <person name="Andersen M.R."/>
            <person name="Archer D.B."/>
            <person name="Baker S.E."/>
            <person name="Benoit I."/>
            <person name="Brakhage A.A."/>
            <person name="Braus G.H."/>
            <person name="Fischer R."/>
            <person name="Frisvad J.C."/>
            <person name="Goldman G.H."/>
            <person name="Houbraken J."/>
            <person name="Oakley B."/>
            <person name="Pocsi I."/>
            <person name="Scazzocchio C."/>
            <person name="Seiboth B."/>
            <person name="vanKuyk P.A."/>
            <person name="Wortman J."/>
            <person name="Dyer P.S."/>
            <person name="Grigoriev I.V."/>
        </authorList>
    </citation>
    <scope>NUCLEOTIDE SEQUENCE [LARGE SCALE GENOMIC DNA]</scope>
    <source>
        <strain evidence="4">ATCC 16872 / CBS 172.66 / WB 5094</strain>
    </source>
</reference>
<dbReference type="InterPro" id="IPR000073">
    <property type="entry name" value="AB_hydrolase_1"/>
</dbReference>
<dbReference type="VEuPathDB" id="FungiDB:ASPACDRAFT_1892229"/>
<gene>
    <name evidence="3" type="ORF">ASPACDRAFT_1892229</name>
</gene>
<evidence type="ECO:0000313" key="4">
    <source>
        <dbReference type="Proteomes" id="UP000184546"/>
    </source>
</evidence>
<organism evidence="3 4">
    <name type="scientific">Aspergillus aculeatus (strain ATCC 16872 / CBS 172.66 / WB 5094)</name>
    <dbReference type="NCBI Taxonomy" id="690307"/>
    <lineage>
        <taxon>Eukaryota</taxon>
        <taxon>Fungi</taxon>
        <taxon>Dikarya</taxon>
        <taxon>Ascomycota</taxon>
        <taxon>Pezizomycotina</taxon>
        <taxon>Eurotiomycetes</taxon>
        <taxon>Eurotiomycetidae</taxon>
        <taxon>Eurotiales</taxon>
        <taxon>Aspergillaceae</taxon>
        <taxon>Aspergillus</taxon>
        <taxon>Aspergillus subgen. Circumdati</taxon>
    </lineage>
</organism>
<dbReference type="RefSeq" id="XP_020051050.1">
    <property type="nucleotide sequence ID" value="XM_020198662.1"/>
</dbReference>
<dbReference type="Proteomes" id="UP000184546">
    <property type="component" value="Unassembled WGS sequence"/>
</dbReference>
<dbReference type="PANTHER" id="PTHR43194:SF2">
    <property type="entry name" value="PEROXISOMAL MEMBRANE PROTEIN LPX1"/>
    <property type="match status" value="1"/>
</dbReference>
<dbReference type="SUPFAM" id="SSF53474">
    <property type="entry name" value="alpha/beta-Hydrolases"/>
    <property type="match status" value="1"/>
</dbReference>
<dbReference type="GeneID" id="30972476"/>
<name>A0A1L9WEV4_ASPA1</name>
<feature type="domain" description="AB hydrolase-1" evidence="2">
    <location>
        <begin position="30"/>
        <end position="163"/>
    </location>
</feature>
<proteinExistence type="predicted"/>
<feature type="transmembrane region" description="Helical" evidence="1">
    <location>
        <begin position="31"/>
        <end position="54"/>
    </location>
</feature>